<dbReference type="Pfam" id="PF12804">
    <property type="entry name" value="NTP_transf_3"/>
    <property type="match status" value="1"/>
</dbReference>
<sequence>MIDKTLAILAGGKSSRMNYNNKALLLYKEKTFIENIINAGNSFIEKIIIANNIDEYNKFNFKIYKDIFLDKGPLGGIHSALKNAISDKVLCIACDMPLISSETLNIIGSIKDDYEVLIPRINGRLQPMCAIYSKSLIPKIEKALINGEYKLQKFILTTNYKIIDNNYYSNLKEDYFSNINTRKEYEMLEEI</sequence>
<evidence type="ECO:0000259" key="9">
    <source>
        <dbReference type="Pfam" id="PF12804"/>
    </source>
</evidence>
<keyword evidence="1 8" id="KW-0963">Cytoplasm</keyword>
<dbReference type="PANTHER" id="PTHR19136">
    <property type="entry name" value="MOLYBDENUM COFACTOR GUANYLYLTRANSFERASE"/>
    <property type="match status" value="1"/>
</dbReference>
<keyword evidence="10" id="KW-0548">Nucleotidyltransferase</keyword>
<comment type="subcellular location">
    <subcellularLocation>
        <location evidence="8">Cytoplasm</location>
    </subcellularLocation>
</comment>
<evidence type="ECO:0000256" key="4">
    <source>
        <dbReference type="ARBA" id="ARBA00022741"/>
    </source>
</evidence>
<evidence type="ECO:0000256" key="6">
    <source>
        <dbReference type="ARBA" id="ARBA00023134"/>
    </source>
</evidence>
<evidence type="ECO:0000313" key="11">
    <source>
        <dbReference type="Proteomes" id="UP000640335"/>
    </source>
</evidence>
<dbReference type="EC" id="2.7.7.77" evidence="8"/>
<proteinExistence type="inferred from homology"/>
<keyword evidence="6 8" id="KW-0342">GTP-binding</keyword>
<dbReference type="RefSeq" id="WP_191747612.1">
    <property type="nucleotide sequence ID" value="NZ_JACSQZ010000002.1"/>
</dbReference>
<evidence type="ECO:0000256" key="8">
    <source>
        <dbReference type="HAMAP-Rule" id="MF_00316"/>
    </source>
</evidence>
<comment type="caution">
    <text evidence="8">Lacks conserved residue(s) required for the propagation of feature annotation.</text>
</comment>
<comment type="caution">
    <text evidence="10">The sequence shown here is derived from an EMBL/GenBank/DDBJ whole genome shotgun (WGS) entry which is preliminary data.</text>
</comment>
<evidence type="ECO:0000256" key="3">
    <source>
        <dbReference type="ARBA" id="ARBA00022723"/>
    </source>
</evidence>
<protein>
    <recommendedName>
        <fullName evidence="8">Probable molybdenum cofactor guanylyltransferase</fullName>
        <shortName evidence="8">MoCo guanylyltransferase</shortName>
        <ecNumber evidence="8">2.7.7.77</ecNumber>
    </recommendedName>
    <alternativeName>
        <fullName evidence="8">GTP:molybdopterin guanylyltransferase</fullName>
    </alternativeName>
    <alternativeName>
        <fullName evidence="8">Mo-MPT guanylyltransferase</fullName>
    </alternativeName>
    <alternativeName>
        <fullName evidence="8">Molybdopterin guanylyltransferase</fullName>
    </alternativeName>
    <alternativeName>
        <fullName evidence="8">Molybdopterin-guanine dinucleotide synthase</fullName>
        <shortName evidence="8">MGD synthase</shortName>
    </alternativeName>
</protein>
<dbReference type="EMBL" id="JACSQZ010000002">
    <property type="protein sequence ID" value="MBD7913710.1"/>
    <property type="molecule type" value="Genomic_DNA"/>
</dbReference>
<feature type="binding site" evidence="8">
    <location>
        <position position="95"/>
    </location>
    <ligand>
        <name>Mg(2+)</name>
        <dbReference type="ChEBI" id="CHEBI:18420"/>
    </ligand>
</feature>
<feature type="binding site" evidence="8">
    <location>
        <position position="22"/>
    </location>
    <ligand>
        <name>GTP</name>
        <dbReference type="ChEBI" id="CHEBI:37565"/>
    </ligand>
</feature>
<reference evidence="10 11" key="1">
    <citation type="submission" date="2020-08" db="EMBL/GenBank/DDBJ databases">
        <title>A Genomic Blueprint of the Chicken Gut Microbiome.</title>
        <authorList>
            <person name="Gilroy R."/>
            <person name="Ravi A."/>
            <person name="Getino M."/>
            <person name="Pursley I."/>
            <person name="Horton D.L."/>
            <person name="Alikhan N.-F."/>
            <person name="Baker D."/>
            <person name="Gharbi K."/>
            <person name="Hall N."/>
            <person name="Watson M."/>
            <person name="Adriaenssens E.M."/>
            <person name="Foster-Nyarko E."/>
            <person name="Jarju S."/>
            <person name="Secka A."/>
            <person name="Antonio M."/>
            <person name="Oren A."/>
            <person name="Chaudhuri R."/>
            <person name="La Ragione R.M."/>
            <person name="Hildebrand F."/>
            <person name="Pallen M.J."/>
        </authorList>
    </citation>
    <scope>NUCLEOTIDE SEQUENCE [LARGE SCALE GENOMIC DNA]</scope>
    <source>
        <strain evidence="10 11">Sa3CUN1</strain>
    </source>
</reference>
<dbReference type="Gene3D" id="3.90.550.10">
    <property type="entry name" value="Spore Coat Polysaccharide Biosynthesis Protein SpsA, Chain A"/>
    <property type="match status" value="1"/>
</dbReference>
<keyword evidence="2 8" id="KW-0808">Transferase</keyword>
<feature type="binding site" evidence="8">
    <location>
        <begin position="9"/>
        <end position="11"/>
    </location>
    <ligand>
        <name>GTP</name>
        <dbReference type="ChEBI" id="CHEBI:37565"/>
    </ligand>
</feature>
<dbReference type="PANTHER" id="PTHR19136:SF81">
    <property type="entry name" value="MOLYBDENUM COFACTOR GUANYLYLTRANSFERASE"/>
    <property type="match status" value="1"/>
</dbReference>
<accession>A0ABR8PZX4</accession>
<dbReference type="SUPFAM" id="SSF53448">
    <property type="entry name" value="Nucleotide-diphospho-sugar transferases"/>
    <property type="match status" value="1"/>
</dbReference>
<dbReference type="InterPro" id="IPR029044">
    <property type="entry name" value="Nucleotide-diphossugar_trans"/>
</dbReference>
<evidence type="ECO:0000313" key="10">
    <source>
        <dbReference type="EMBL" id="MBD7913710.1"/>
    </source>
</evidence>
<keyword evidence="3 8" id="KW-0479">Metal-binding</keyword>
<dbReference type="HAMAP" id="MF_00316">
    <property type="entry name" value="MobA"/>
    <property type="match status" value="1"/>
</dbReference>
<name>A0ABR8PZX4_9CLOT</name>
<organism evidence="10 11">
    <name type="scientific">Clostridium gallinarum</name>
    <dbReference type="NCBI Taxonomy" id="2762246"/>
    <lineage>
        <taxon>Bacteria</taxon>
        <taxon>Bacillati</taxon>
        <taxon>Bacillota</taxon>
        <taxon>Clostridia</taxon>
        <taxon>Eubacteriales</taxon>
        <taxon>Clostridiaceae</taxon>
        <taxon>Clostridium</taxon>
    </lineage>
</organism>
<keyword evidence="4 8" id="KW-0547">Nucleotide-binding</keyword>
<comment type="domain">
    <text evidence="8">The N-terminal domain determines nucleotide recognition and specific binding, while the C-terminal domain determines the specific binding to the target protein.</text>
</comment>
<comment type="function">
    <text evidence="8">Transfers a GMP moiety from GTP to Mo-molybdopterin (Mo-MPT) cofactor (Moco or molybdenum cofactor) to form Mo-molybdopterin guanine dinucleotide (Mo-MGD) cofactor.</text>
</comment>
<keyword evidence="5 8" id="KW-0460">Magnesium</keyword>
<comment type="cofactor">
    <cofactor evidence="8">
        <name>Mg(2+)</name>
        <dbReference type="ChEBI" id="CHEBI:18420"/>
    </cofactor>
</comment>
<comment type="similarity">
    <text evidence="8">Belongs to the MobA family.</text>
</comment>
<dbReference type="GO" id="GO:0016779">
    <property type="term" value="F:nucleotidyltransferase activity"/>
    <property type="evidence" value="ECO:0007669"/>
    <property type="project" value="UniProtKB-KW"/>
</dbReference>
<keyword evidence="11" id="KW-1185">Reference proteome</keyword>
<dbReference type="Proteomes" id="UP000640335">
    <property type="component" value="Unassembled WGS sequence"/>
</dbReference>
<evidence type="ECO:0000256" key="1">
    <source>
        <dbReference type="ARBA" id="ARBA00022490"/>
    </source>
</evidence>
<dbReference type="InterPro" id="IPR013482">
    <property type="entry name" value="Molybde_CF_guanTrfase"/>
</dbReference>
<evidence type="ECO:0000256" key="2">
    <source>
        <dbReference type="ARBA" id="ARBA00022679"/>
    </source>
</evidence>
<feature type="domain" description="MobA-like NTP transferase" evidence="9">
    <location>
        <begin position="7"/>
        <end position="155"/>
    </location>
</feature>
<evidence type="ECO:0000256" key="7">
    <source>
        <dbReference type="ARBA" id="ARBA00023150"/>
    </source>
</evidence>
<gene>
    <name evidence="8" type="primary">mobA</name>
    <name evidence="10" type="ORF">H9660_00970</name>
</gene>
<comment type="catalytic activity">
    <reaction evidence="8">
        <text>Mo-molybdopterin + GTP + H(+) = Mo-molybdopterin guanine dinucleotide + diphosphate</text>
        <dbReference type="Rhea" id="RHEA:34243"/>
        <dbReference type="ChEBI" id="CHEBI:15378"/>
        <dbReference type="ChEBI" id="CHEBI:33019"/>
        <dbReference type="ChEBI" id="CHEBI:37565"/>
        <dbReference type="ChEBI" id="CHEBI:71302"/>
        <dbReference type="ChEBI" id="CHEBI:71310"/>
        <dbReference type="EC" id="2.7.7.77"/>
    </reaction>
</comment>
<dbReference type="CDD" id="cd02503">
    <property type="entry name" value="MobA"/>
    <property type="match status" value="1"/>
</dbReference>
<evidence type="ECO:0000256" key="5">
    <source>
        <dbReference type="ARBA" id="ARBA00022842"/>
    </source>
</evidence>
<feature type="binding site" evidence="8">
    <location>
        <position position="66"/>
    </location>
    <ligand>
        <name>GTP</name>
        <dbReference type="ChEBI" id="CHEBI:37565"/>
    </ligand>
</feature>
<keyword evidence="7 8" id="KW-0501">Molybdenum cofactor biosynthesis</keyword>
<dbReference type="InterPro" id="IPR025877">
    <property type="entry name" value="MobA-like_NTP_Trfase"/>
</dbReference>
<feature type="binding site" evidence="8">
    <location>
        <position position="95"/>
    </location>
    <ligand>
        <name>GTP</name>
        <dbReference type="ChEBI" id="CHEBI:37565"/>
    </ligand>
</feature>